<keyword evidence="2" id="KW-1185">Reference proteome</keyword>
<sequence length="93" mass="10162">MTTLKKLFGVDEVIINLWAFKAPLLEAESSPRLLFHMFVVLKPMGGGGPSKSILMVLRSNEVISKRPSLIVTGAKIANPAGKFLKTTLENEHS</sequence>
<reference evidence="1" key="1">
    <citation type="journal article" date="2019" name="bioRxiv">
        <title>The Genome of the Zebra Mussel, Dreissena polymorpha: A Resource for Invasive Species Research.</title>
        <authorList>
            <person name="McCartney M.A."/>
            <person name="Auch B."/>
            <person name="Kono T."/>
            <person name="Mallez S."/>
            <person name="Zhang Y."/>
            <person name="Obille A."/>
            <person name="Becker A."/>
            <person name="Abrahante J.E."/>
            <person name="Garbe J."/>
            <person name="Badalamenti J.P."/>
            <person name="Herman A."/>
            <person name="Mangelson H."/>
            <person name="Liachko I."/>
            <person name="Sullivan S."/>
            <person name="Sone E.D."/>
            <person name="Koren S."/>
            <person name="Silverstein K.A.T."/>
            <person name="Beckman K.B."/>
            <person name="Gohl D.M."/>
        </authorList>
    </citation>
    <scope>NUCLEOTIDE SEQUENCE</scope>
    <source>
        <strain evidence="1">Duluth1</strain>
        <tissue evidence="1">Whole animal</tissue>
    </source>
</reference>
<accession>A0A9D4M4H8</accession>
<dbReference type="EMBL" id="JAIWYP010000002">
    <property type="protein sequence ID" value="KAH3869022.1"/>
    <property type="molecule type" value="Genomic_DNA"/>
</dbReference>
<evidence type="ECO:0000313" key="2">
    <source>
        <dbReference type="Proteomes" id="UP000828390"/>
    </source>
</evidence>
<proteinExistence type="predicted"/>
<protein>
    <submittedName>
        <fullName evidence="1">Uncharacterized protein</fullName>
    </submittedName>
</protein>
<gene>
    <name evidence="1" type="ORF">DPMN_032178</name>
</gene>
<dbReference type="Proteomes" id="UP000828390">
    <property type="component" value="Unassembled WGS sequence"/>
</dbReference>
<name>A0A9D4M4H8_DREPO</name>
<reference evidence="1" key="2">
    <citation type="submission" date="2020-11" db="EMBL/GenBank/DDBJ databases">
        <authorList>
            <person name="McCartney M.A."/>
            <person name="Auch B."/>
            <person name="Kono T."/>
            <person name="Mallez S."/>
            <person name="Becker A."/>
            <person name="Gohl D.M."/>
            <person name="Silverstein K.A.T."/>
            <person name="Koren S."/>
            <person name="Bechman K.B."/>
            <person name="Herman A."/>
            <person name="Abrahante J.E."/>
            <person name="Garbe J."/>
        </authorList>
    </citation>
    <scope>NUCLEOTIDE SEQUENCE</scope>
    <source>
        <strain evidence="1">Duluth1</strain>
        <tissue evidence="1">Whole animal</tissue>
    </source>
</reference>
<organism evidence="1 2">
    <name type="scientific">Dreissena polymorpha</name>
    <name type="common">Zebra mussel</name>
    <name type="synonym">Mytilus polymorpha</name>
    <dbReference type="NCBI Taxonomy" id="45954"/>
    <lineage>
        <taxon>Eukaryota</taxon>
        <taxon>Metazoa</taxon>
        <taxon>Spiralia</taxon>
        <taxon>Lophotrochozoa</taxon>
        <taxon>Mollusca</taxon>
        <taxon>Bivalvia</taxon>
        <taxon>Autobranchia</taxon>
        <taxon>Heteroconchia</taxon>
        <taxon>Euheterodonta</taxon>
        <taxon>Imparidentia</taxon>
        <taxon>Neoheterodontei</taxon>
        <taxon>Myida</taxon>
        <taxon>Dreissenoidea</taxon>
        <taxon>Dreissenidae</taxon>
        <taxon>Dreissena</taxon>
    </lineage>
</organism>
<dbReference type="AlphaFoldDB" id="A0A9D4M4H8"/>
<comment type="caution">
    <text evidence="1">The sequence shown here is derived from an EMBL/GenBank/DDBJ whole genome shotgun (WGS) entry which is preliminary data.</text>
</comment>
<evidence type="ECO:0000313" key="1">
    <source>
        <dbReference type="EMBL" id="KAH3869022.1"/>
    </source>
</evidence>